<dbReference type="PANTHER" id="PTHR42861">
    <property type="entry name" value="CALCIUM-TRANSPORTING ATPASE"/>
    <property type="match status" value="1"/>
</dbReference>
<evidence type="ECO:0000256" key="17">
    <source>
        <dbReference type="ARBA" id="ARBA00023201"/>
    </source>
</evidence>
<dbReference type="SFLD" id="SFLDS00003">
    <property type="entry name" value="Haloacid_Dehalogenase"/>
    <property type="match status" value="1"/>
</dbReference>
<dbReference type="InterPro" id="IPR006068">
    <property type="entry name" value="ATPase_P-typ_cation-transptr_C"/>
</dbReference>
<dbReference type="GO" id="GO:0005524">
    <property type="term" value="F:ATP binding"/>
    <property type="evidence" value="ECO:0007669"/>
    <property type="project" value="UniProtKB-KW"/>
</dbReference>
<dbReference type="GO" id="GO:0006813">
    <property type="term" value="P:potassium ion transport"/>
    <property type="evidence" value="ECO:0007669"/>
    <property type="project" value="UniProtKB-KW"/>
</dbReference>
<feature type="transmembrane region" description="Helical" evidence="23">
    <location>
        <begin position="1033"/>
        <end position="1054"/>
    </location>
</feature>
<dbReference type="SUPFAM" id="SSF81665">
    <property type="entry name" value="Calcium ATPase, transmembrane domain M"/>
    <property type="match status" value="1"/>
</dbReference>
<evidence type="ECO:0000256" key="8">
    <source>
        <dbReference type="ARBA" id="ARBA00022741"/>
    </source>
</evidence>
<dbReference type="FunFam" id="3.40.50.1000:FF:000047">
    <property type="entry name" value="Sodium P-type ATPase"/>
    <property type="match status" value="1"/>
</dbReference>
<evidence type="ECO:0000256" key="15">
    <source>
        <dbReference type="ARBA" id="ARBA00023065"/>
    </source>
</evidence>
<keyword evidence="17" id="KW-0739">Sodium transport</keyword>
<comment type="similarity">
    <text evidence="18">Belongs to the cation transport ATPase (P-type) (TC 3.A.3) family. Type IID subfamily.</text>
</comment>
<accession>G8JT74</accession>
<keyword evidence="11" id="KW-0630">Potassium</keyword>
<dbReference type="AlphaFoldDB" id="G8JT74"/>
<keyword evidence="7" id="KW-0479">Metal-binding</keyword>
<evidence type="ECO:0000256" key="4">
    <source>
        <dbReference type="ARBA" id="ARBA00022475"/>
    </source>
</evidence>
<dbReference type="PRINTS" id="PR00119">
    <property type="entry name" value="CATATPASE"/>
</dbReference>
<dbReference type="NCBIfam" id="TIGR01494">
    <property type="entry name" value="ATPase_P-type"/>
    <property type="match status" value="2"/>
</dbReference>
<keyword evidence="10" id="KW-0460">Magnesium</keyword>
<feature type="compositionally biased region" description="Acidic residues" evidence="22">
    <location>
        <begin position="544"/>
        <end position="556"/>
    </location>
</feature>
<evidence type="ECO:0000256" key="21">
    <source>
        <dbReference type="ARBA" id="ARBA00049499"/>
    </source>
</evidence>
<dbReference type="InterPro" id="IPR044492">
    <property type="entry name" value="P_typ_ATPase_HD_dom"/>
</dbReference>
<evidence type="ECO:0000256" key="11">
    <source>
        <dbReference type="ARBA" id="ARBA00022958"/>
    </source>
</evidence>
<dbReference type="InterPro" id="IPR023298">
    <property type="entry name" value="ATPase_P-typ_TM_dom_sf"/>
</dbReference>
<feature type="transmembrane region" description="Helical" evidence="23">
    <location>
        <begin position="894"/>
        <end position="911"/>
    </location>
</feature>
<comment type="subcellular location">
    <subcellularLocation>
        <location evidence="2">Cell membrane</location>
        <topology evidence="2">Multi-pass membrane protein</topology>
    </subcellularLocation>
</comment>
<dbReference type="SFLD" id="SFLDF00027">
    <property type="entry name" value="p-type_atpase"/>
    <property type="match status" value="1"/>
</dbReference>
<evidence type="ECO:0000256" key="5">
    <source>
        <dbReference type="ARBA" id="ARBA00022538"/>
    </source>
</evidence>
<feature type="domain" description="Cation-transporting P-type ATPase N-terminal" evidence="24">
    <location>
        <begin position="37"/>
        <end position="111"/>
    </location>
</feature>
<dbReference type="RefSeq" id="XP_003646044.1">
    <property type="nucleotide sequence ID" value="XM_003645996.1"/>
</dbReference>
<dbReference type="FunCoup" id="G8JT74">
    <property type="interactions" value="66"/>
</dbReference>
<keyword evidence="13 23" id="KW-1133">Transmembrane helix</keyword>
<evidence type="ECO:0000259" key="24">
    <source>
        <dbReference type="SMART" id="SM00831"/>
    </source>
</evidence>
<dbReference type="Pfam" id="PF13246">
    <property type="entry name" value="Cation_ATPase"/>
    <property type="match status" value="1"/>
</dbReference>
<keyword evidence="26" id="KW-1185">Reference proteome</keyword>
<evidence type="ECO:0000256" key="9">
    <source>
        <dbReference type="ARBA" id="ARBA00022840"/>
    </source>
</evidence>
<dbReference type="OMA" id="NGQEYSM"/>
<comment type="catalytic activity">
    <reaction evidence="20">
        <text>K(+)(in) + ATP + H2O = K(+)(out) + ADP + phosphate + H(+)</text>
        <dbReference type="Rhea" id="RHEA:75815"/>
        <dbReference type="ChEBI" id="CHEBI:15377"/>
        <dbReference type="ChEBI" id="CHEBI:15378"/>
        <dbReference type="ChEBI" id="CHEBI:29103"/>
        <dbReference type="ChEBI" id="CHEBI:30616"/>
        <dbReference type="ChEBI" id="CHEBI:43474"/>
        <dbReference type="ChEBI" id="CHEBI:456216"/>
    </reaction>
</comment>
<keyword evidence="16 23" id="KW-0472">Membrane</keyword>
<evidence type="ECO:0000256" key="19">
    <source>
        <dbReference type="ARBA" id="ARBA00035029"/>
    </source>
</evidence>
<dbReference type="STRING" id="931890.G8JT74"/>
<keyword evidence="15" id="KW-0406">Ion transport</keyword>
<dbReference type="Gene3D" id="1.20.1110.10">
    <property type="entry name" value="Calcium-transporting ATPase, transmembrane domain"/>
    <property type="match status" value="2"/>
</dbReference>
<dbReference type="InterPro" id="IPR036412">
    <property type="entry name" value="HAD-like_sf"/>
</dbReference>
<comment type="catalytic activity">
    <reaction evidence="21">
        <text>Na(+)(in) + ATP + H2O = Na(+)(out) + ADP + phosphate + H(+)</text>
        <dbReference type="Rhea" id="RHEA:14633"/>
        <dbReference type="ChEBI" id="CHEBI:15377"/>
        <dbReference type="ChEBI" id="CHEBI:15378"/>
        <dbReference type="ChEBI" id="CHEBI:29101"/>
        <dbReference type="ChEBI" id="CHEBI:30616"/>
        <dbReference type="ChEBI" id="CHEBI:43474"/>
        <dbReference type="ChEBI" id="CHEBI:456216"/>
        <dbReference type="EC" id="7.2.2.3"/>
    </reaction>
    <physiologicalReaction direction="left-to-right" evidence="21">
        <dbReference type="Rhea" id="RHEA:14634"/>
    </physiologicalReaction>
</comment>
<name>G8JT74_ERECY</name>
<comment type="cofactor">
    <cofactor evidence="1">
        <name>Mg(2+)</name>
        <dbReference type="ChEBI" id="CHEBI:18420"/>
    </cofactor>
</comment>
<proteinExistence type="inferred from homology"/>
<dbReference type="OrthoDB" id="3352408at2759"/>
<evidence type="ECO:0000313" key="25">
    <source>
        <dbReference type="EMBL" id="AET39227.1"/>
    </source>
</evidence>
<evidence type="ECO:0000256" key="20">
    <source>
        <dbReference type="ARBA" id="ARBA00048599"/>
    </source>
</evidence>
<dbReference type="SUPFAM" id="SSF81653">
    <property type="entry name" value="Calcium ATPase, transduction domain A"/>
    <property type="match status" value="1"/>
</dbReference>
<evidence type="ECO:0000256" key="18">
    <source>
        <dbReference type="ARBA" id="ARBA00035017"/>
    </source>
</evidence>
<dbReference type="CDD" id="cd02086">
    <property type="entry name" value="P-type_ATPase_Na_ENA"/>
    <property type="match status" value="1"/>
</dbReference>
<keyword evidence="14" id="KW-0915">Sodium</keyword>
<dbReference type="Proteomes" id="UP000006790">
    <property type="component" value="Chromosome 4"/>
</dbReference>
<reference evidence="26" key="1">
    <citation type="journal article" date="2012" name="G3 (Bethesda)">
        <title>Pichia sorbitophila, an interspecies yeast hybrid reveals early steps of genome resolution following polyploidization.</title>
        <authorList>
            <person name="Leh Louis V."/>
            <person name="Despons L."/>
            <person name="Friedrich A."/>
            <person name="Martin T."/>
            <person name="Durrens P."/>
            <person name="Casaregola S."/>
            <person name="Neuveglise C."/>
            <person name="Fairhead C."/>
            <person name="Marck C."/>
            <person name="Cruz J.A."/>
            <person name="Straub M.L."/>
            <person name="Kugler V."/>
            <person name="Sacerdot C."/>
            <person name="Uzunov Z."/>
            <person name="Thierry A."/>
            <person name="Weiss S."/>
            <person name="Bleykasten C."/>
            <person name="De Montigny J."/>
            <person name="Jacques N."/>
            <person name="Jung P."/>
            <person name="Lemaire M."/>
            <person name="Mallet S."/>
            <person name="Morel G."/>
            <person name="Richard G.F."/>
            <person name="Sarkar A."/>
            <person name="Savel G."/>
            <person name="Schacherer J."/>
            <person name="Seret M.L."/>
            <person name="Talla E."/>
            <person name="Samson G."/>
            <person name="Jubin C."/>
            <person name="Poulain J."/>
            <person name="Vacherie B."/>
            <person name="Barbe V."/>
            <person name="Pelletier E."/>
            <person name="Sherman D.J."/>
            <person name="Westhof E."/>
            <person name="Weissenbach J."/>
            <person name="Baret P.V."/>
            <person name="Wincker P."/>
            <person name="Gaillardin C."/>
            <person name="Dujon B."/>
            <person name="Souciet J.L."/>
        </authorList>
    </citation>
    <scope>NUCLEOTIDE SEQUENCE [LARGE SCALE GENOMIC DNA]</scope>
    <source>
        <strain evidence="26">CBS 270.75 / DBVPG 7215 / KCTC 17166 / NRRL Y-17582</strain>
    </source>
</reference>
<keyword evidence="9" id="KW-0067">ATP-binding</keyword>
<evidence type="ECO:0000256" key="23">
    <source>
        <dbReference type="SAM" id="Phobius"/>
    </source>
</evidence>
<feature type="transmembrane region" description="Helical" evidence="23">
    <location>
        <begin position="332"/>
        <end position="356"/>
    </location>
</feature>
<dbReference type="FunFam" id="1.20.1110.10:FF:000015">
    <property type="entry name" value="Sodium ion P-type ATPase"/>
    <property type="match status" value="1"/>
</dbReference>
<dbReference type="GO" id="GO:0016887">
    <property type="term" value="F:ATP hydrolysis activity"/>
    <property type="evidence" value="ECO:0007669"/>
    <property type="project" value="InterPro"/>
</dbReference>
<dbReference type="GO" id="GO:0005886">
    <property type="term" value="C:plasma membrane"/>
    <property type="evidence" value="ECO:0007669"/>
    <property type="project" value="UniProtKB-SubCell"/>
</dbReference>
<keyword evidence="3" id="KW-0813">Transport</keyword>
<dbReference type="InterPro" id="IPR023214">
    <property type="entry name" value="HAD_sf"/>
</dbReference>
<dbReference type="PROSITE" id="PS00154">
    <property type="entry name" value="ATPASE_E1_E2"/>
    <property type="match status" value="1"/>
</dbReference>
<dbReference type="Pfam" id="PF00690">
    <property type="entry name" value="Cation_ATPase_N"/>
    <property type="match status" value="1"/>
</dbReference>
<evidence type="ECO:0000256" key="2">
    <source>
        <dbReference type="ARBA" id="ARBA00004651"/>
    </source>
</evidence>
<feature type="transmembrane region" description="Helical" evidence="23">
    <location>
        <begin position="112"/>
        <end position="131"/>
    </location>
</feature>
<dbReference type="GO" id="GO:0008554">
    <property type="term" value="F:P-type sodium transporter activity"/>
    <property type="evidence" value="ECO:0007669"/>
    <property type="project" value="UniProtKB-EC"/>
</dbReference>
<dbReference type="InParanoid" id="G8JT74"/>
<keyword evidence="5" id="KW-0633">Potassium transport</keyword>
<feature type="region of interest" description="Disordered" evidence="22">
    <location>
        <begin position="1"/>
        <end position="24"/>
    </location>
</feature>
<dbReference type="EMBL" id="CP002500">
    <property type="protein sequence ID" value="AET39227.1"/>
    <property type="molecule type" value="Genomic_DNA"/>
</dbReference>
<organism evidence="25 26">
    <name type="scientific">Eremothecium cymbalariae (strain CBS 270.75 / DBVPG 7215 / KCTC 17166 / NRRL Y-17582)</name>
    <name type="common">Yeast</name>
    <dbReference type="NCBI Taxonomy" id="931890"/>
    <lineage>
        <taxon>Eukaryota</taxon>
        <taxon>Fungi</taxon>
        <taxon>Dikarya</taxon>
        <taxon>Ascomycota</taxon>
        <taxon>Saccharomycotina</taxon>
        <taxon>Saccharomycetes</taxon>
        <taxon>Saccharomycetales</taxon>
        <taxon>Saccharomycetaceae</taxon>
        <taxon>Eremothecium</taxon>
    </lineage>
</organism>
<dbReference type="EC" id="7.2.2.3" evidence="19"/>
<keyword evidence="4" id="KW-1003">Cell membrane</keyword>
<dbReference type="HOGENOM" id="CLU_002360_3_3_1"/>
<evidence type="ECO:0000256" key="10">
    <source>
        <dbReference type="ARBA" id="ARBA00022842"/>
    </source>
</evidence>
<feature type="transmembrane region" description="Helical" evidence="23">
    <location>
        <begin position="86"/>
        <end position="106"/>
    </location>
</feature>
<dbReference type="SFLD" id="SFLDG00002">
    <property type="entry name" value="C1.7:_P-type_atpase_like"/>
    <property type="match status" value="1"/>
</dbReference>
<dbReference type="InterPro" id="IPR001757">
    <property type="entry name" value="P_typ_ATPase"/>
</dbReference>
<evidence type="ECO:0000256" key="3">
    <source>
        <dbReference type="ARBA" id="ARBA00022448"/>
    </source>
</evidence>
<sequence>MAVTMDSEKRVWEEQGEARRRAVGDGEAEAGMFLRGDFHTLSVHEVEKVFQTELHRGLREEVARERLEVVGENTLGDDTKISMTDILIRQICNAMILVLVISMVITLAMGDWISGGVIAFVVLVNVSIGAYQEYKACKTMNSLMGLSTPSAHVIRDGDDLVIPSRMVVPGDICLVKVGDTVPADLRLVESVNFETDEALLTGESLPVAKEHGAVFPVDTPVGDRINLAFASSTVSKGRATGVVIKTALNTEIGKIADSLKGKRKLISREEGNSVWQNVLITVHRSVGAFLGTTTGTPLHRKLAKLSVILFFVAVVFALIVMATQKYKVNREVAIYAICVAVSMIPSSLVVVLTITMSVGAKVMSTRNVIVRKLDSLEALGAVNDICSDKTGTLTQGQMIAKQIWVPGFGTLTVNNSNAPLDPSIGDVSLIPRFSPWEYQHDDTEDVGIMENFKKLWKAGRLPESMPVWVFEEWLHTATLANIASVFQHSETGKWKAHGDPTEIAIQVFTTRMDLPRNVLTLEDVCDEEKGEEEEVTEVIKRSGEDEEDEEEEEEEEEKRQRLQGGVATYKHLAEFPFDSSVKRMATVYVNLKDENAYHVFAKGAFERVLECCTHWRPCPGDSGLVEPLTEKDLKFLQKNVDTMSTEGLRVLAFATKKFTEGEASKLGDRLIKDRDFVESELVFQGLIGIYDPPRPETAGAVKKCHRAGVNVHMLTGDFPGTAKAIAQEVGILPHNLYHYPKEVVDIMVMTATQFDNLSDKEIDELPVLPLVIARCAPQTKVRMIDALHRRNKFCAMTGDGVNDSPSLKKANVGIAMGINGSDVAKDASDIVLSDDNFASILNAVEEGRRMSDNIQKFVLQLLAENVAQALYLMLGLAFLDDDKLSVFPLSPVEVLWIIVITSCFPAMGLGLEKASPDIMEKPPKDSKAGIFTWEVIVDMMVYGVMVAACCLGCFVSIIYKDGHGNLGTNCNSDHNESCSYVFKGRAATFATMTWCALILAWEVIDMRRSFFMMKPETDTPYTQVFRDIWSNQFLFWSVIFGFISVFPVVYIPVINRKVFLHAPIGYEWGLAFAFSIFFWIGAEFYKYIKRRYYRNKDRAVNPVSDLEKRRVHDPFEQYNTTHSRTTTATYQLTEQFADKEAGI</sequence>
<feature type="transmembrane region" description="Helical" evidence="23">
    <location>
        <begin position="1066"/>
        <end position="1088"/>
    </location>
</feature>
<dbReference type="InterPro" id="IPR004014">
    <property type="entry name" value="ATPase_P-typ_cation-transptr_N"/>
</dbReference>
<feature type="region of interest" description="Disordered" evidence="22">
    <location>
        <begin position="530"/>
        <end position="557"/>
    </location>
</feature>
<dbReference type="SMART" id="SM00831">
    <property type="entry name" value="Cation_ATPase_N"/>
    <property type="match status" value="1"/>
</dbReference>
<evidence type="ECO:0000256" key="14">
    <source>
        <dbReference type="ARBA" id="ARBA00023053"/>
    </source>
</evidence>
<dbReference type="SUPFAM" id="SSF81660">
    <property type="entry name" value="Metal cation-transporting ATPase, ATP-binding domain N"/>
    <property type="match status" value="1"/>
</dbReference>
<protein>
    <recommendedName>
        <fullName evidence="19">P-type Na(+) transporter</fullName>
        <ecNumber evidence="19">7.2.2.3</ecNumber>
    </recommendedName>
</protein>
<dbReference type="InterPro" id="IPR008250">
    <property type="entry name" value="ATPase_P-typ_transduc_dom_A_sf"/>
</dbReference>
<evidence type="ECO:0000256" key="13">
    <source>
        <dbReference type="ARBA" id="ARBA00022989"/>
    </source>
</evidence>
<dbReference type="GO" id="GO:0046872">
    <property type="term" value="F:metal ion binding"/>
    <property type="evidence" value="ECO:0007669"/>
    <property type="project" value="UniProtKB-KW"/>
</dbReference>
<evidence type="ECO:0000313" key="26">
    <source>
        <dbReference type="Proteomes" id="UP000006790"/>
    </source>
</evidence>
<evidence type="ECO:0000256" key="22">
    <source>
        <dbReference type="SAM" id="MobiDB-lite"/>
    </source>
</evidence>
<dbReference type="SUPFAM" id="SSF56784">
    <property type="entry name" value="HAD-like"/>
    <property type="match status" value="1"/>
</dbReference>
<keyword evidence="12" id="KW-1278">Translocase</keyword>
<dbReference type="eggNOG" id="KOG0202">
    <property type="taxonomic scope" value="Eukaryota"/>
</dbReference>
<dbReference type="InterPro" id="IPR059000">
    <property type="entry name" value="ATPase_P-type_domA"/>
</dbReference>
<dbReference type="InterPro" id="IPR006414">
    <property type="entry name" value="P-type_ATPase_IID"/>
</dbReference>
<dbReference type="InterPro" id="IPR018303">
    <property type="entry name" value="ATPase_P-typ_P_site"/>
</dbReference>
<feature type="transmembrane region" description="Helical" evidence="23">
    <location>
        <begin position="857"/>
        <end position="879"/>
    </location>
</feature>
<keyword evidence="6 23" id="KW-0812">Transmembrane</keyword>
<dbReference type="GeneID" id="11472429"/>
<feature type="transmembrane region" description="Helical" evidence="23">
    <location>
        <begin position="931"/>
        <end position="959"/>
    </location>
</feature>
<evidence type="ECO:0000256" key="16">
    <source>
        <dbReference type="ARBA" id="ARBA00023136"/>
    </source>
</evidence>
<keyword evidence="8" id="KW-0547">Nucleotide-binding</keyword>
<dbReference type="Gene3D" id="3.40.50.1000">
    <property type="entry name" value="HAD superfamily/HAD-like"/>
    <property type="match status" value="1"/>
</dbReference>
<dbReference type="Pfam" id="PF00689">
    <property type="entry name" value="Cation_ATPase_C"/>
    <property type="match status" value="1"/>
</dbReference>
<dbReference type="KEGG" id="erc:Ecym_4150"/>
<dbReference type="Pfam" id="PF00122">
    <property type="entry name" value="E1-E2_ATPase"/>
    <property type="match status" value="1"/>
</dbReference>
<dbReference type="NCBIfam" id="TIGR01523">
    <property type="entry name" value="ATPase-IID_K-Na"/>
    <property type="match status" value="2"/>
</dbReference>
<dbReference type="InterPro" id="IPR023299">
    <property type="entry name" value="ATPase_P-typ_cyto_dom_N"/>
</dbReference>
<gene>
    <name evidence="25" type="ordered locus">Ecym_4150</name>
</gene>
<dbReference type="Gene3D" id="2.70.150.10">
    <property type="entry name" value="Calcium-transporting ATPase, cytoplasmic transduction domain A"/>
    <property type="match status" value="1"/>
</dbReference>
<evidence type="ECO:0000256" key="12">
    <source>
        <dbReference type="ARBA" id="ARBA00022967"/>
    </source>
</evidence>
<evidence type="ECO:0000256" key="6">
    <source>
        <dbReference type="ARBA" id="ARBA00022692"/>
    </source>
</evidence>
<feature type="transmembrane region" description="Helical" evidence="23">
    <location>
        <begin position="986"/>
        <end position="1004"/>
    </location>
</feature>
<dbReference type="Gene3D" id="3.40.1110.10">
    <property type="entry name" value="Calcium-transporting ATPase, cytoplasmic domain N"/>
    <property type="match status" value="1"/>
</dbReference>
<feature type="transmembrane region" description="Helical" evidence="23">
    <location>
        <begin position="307"/>
        <end position="326"/>
    </location>
</feature>
<evidence type="ECO:0000256" key="7">
    <source>
        <dbReference type="ARBA" id="ARBA00022723"/>
    </source>
</evidence>
<evidence type="ECO:0000256" key="1">
    <source>
        <dbReference type="ARBA" id="ARBA00001946"/>
    </source>
</evidence>